<keyword evidence="2" id="KW-1185">Reference proteome</keyword>
<dbReference type="SUPFAM" id="SSF57302">
    <property type="entry name" value="Snake toxin-like"/>
    <property type="match status" value="1"/>
</dbReference>
<name>A0A3Q3FWQ0_9LABR</name>
<sequence>VKSVSCFDIDGQNLLLSSDALKCNYCFGDDSSLCSTTSIQTCPWTMDACADVICRRPSVSRSFRSCMNMAACQGYIKTPGVFASCCSTDLFVSPEISL</sequence>
<evidence type="ECO:0000313" key="2">
    <source>
        <dbReference type="Proteomes" id="UP000261660"/>
    </source>
</evidence>
<accession>A0A3Q3FWQ0</accession>
<dbReference type="Proteomes" id="UP000261660">
    <property type="component" value="Unplaced"/>
</dbReference>
<organism evidence="1 2">
    <name type="scientific">Labrus bergylta</name>
    <name type="common">ballan wrasse</name>
    <dbReference type="NCBI Taxonomy" id="56723"/>
    <lineage>
        <taxon>Eukaryota</taxon>
        <taxon>Metazoa</taxon>
        <taxon>Chordata</taxon>
        <taxon>Craniata</taxon>
        <taxon>Vertebrata</taxon>
        <taxon>Euteleostomi</taxon>
        <taxon>Actinopterygii</taxon>
        <taxon>Neopterygii</taxon>
        <taxon>Teleostei</taxon>
        <taxon>Neoteleostei</taxon>
        <taxon>Acanthomorphata</taxon>
        <taxon>Eupercaria</taxon>
        <taxon>Labriformes</taxon>
        <taxon>Labridae</taxon>
        <taxon>Labrus</taxon>
    </lineage>
</organism>
<dbReference type="AlphaFoldDB" id="A0A3Q3FWQ0"/>
<evidence type="ECO:0000313" key="1">
    <source>
        <dbReference type="Ensembl" id="ENSLBEP00000025121.1"/>
    </source>
</evidence>
<proteinExistence type="predicted"/>
<dbReference type="Gene3D" id="2.10.60.10">
    <property type="entry name" value="CD59"/>
    <property type="match status" value="1"/>
</dbReference>
<dbReference type="InterPro" id="IPR045860">
    <property type="entry name" value="Snake_toxin-like_sf"/>
</dbReference>
<protein>
    <recommendedName>
        <fullName evidence="3">UPAR/Ly6 domain-containing protein</fullName>
    </recommendedName>
</protein>
<reference evidence="1" key="1">
    <citation type="submission" date="2025-08" db="UniProtKB">
        <authorList>
            <consortium name="Ensembl"/>
        </authorList>
    </citation>
    <scope>IDENTIFICATION</scope>
</reference>
<dbReference type="InParanoid" id="A0A3Q3FWQ0"/>
<reference evidence="1" key="2">
    <citation type="submission" date="2025-09" db="UniProtKB">
        <authorList>
            <consortium name="Ensembl"/>
        </authorList>
    </citation>
    <scope>IDENTIFICATION</scope>
</reference>
<dbReference type="GeneTree" id="ENSGT01020000230582"/>
<evidence type="ECO:0008006" key="3">
    <source>
        <dbReference type="Google" id="ProtNLM"/>
    </source>
</evidence>
<dbReference type="Ensembl" id="ENSLBET00000026398.1">
    <property type="protein sequence ID" value="ENSLBEP00000025121.1"/>
    <property type="gene ID" value="ENSLBEG00000019198.1"/>
</dbReference>